<protein>
    <submittedName>
        <fullName evidence="1">Uncharacterized protein</fullName>
    </submittedName>
</protein>
<reference evidence="1 2" key="1">
    <citation type="submission" date="2020-08" db="EMBL/GenBank/DDBJ databases">
        <title>Genomic Encyclopedia of Archaeal and Bacterial Type Strains, Phase II (KMG-II): from individual species to whole genera.</title>
        <authorList>
            <person name="Goeker M."/>
        </authorList>
    </citation>
    <scope>NUCLEOTIDE SEQUENCE [LARGE SCALE GENOMIC DNA]</scope>
    <source>
        <strain evidence="1 2">DSM 23288</strain>
    </source>
</reference>
<dbReference type="EMBL" id="JACHNU010000004">
    <property type="protein sequence ID" value="MBB4663486.1"/>
    <property type="molecule type" value="Genomic_DNA"/>
</dbReference>
<evidence type="ECO:0000313" key="1">
    <source>
        <dbReference type="EMBL" id="MBB4663486.1"/>
    </source>
</evidence>
<evidence type="ECO:0000313" key="2">
    <source>
        <dbReference type="Proteomes" id="UP000585272"/>
    </source>
</evidence>
<proteinExistence type="predicted"/>
<dbReference type="AlphaFoldDB" id="A0A840IF97"/>
<organism evidence="1 2">
    <name type="scientific">Conexibacter arvalis</name>
    <dbReference type="NCBI Taxonomy" id="912552"/>
    <lineage>
        <taxon>Bacteria</taxon>
        <taxon>Bacillati</taxon>
        <taxon>Actinomycetota</taxon>
        <taxon>Thermoleophilia</taxon>
        <taxon>Solirubrobacterales</taxon>
        <taxon>Conexibacteraceae</taxon>
        <taxon>Conexibacter</taxon>
    </lineage>
</organism>
<dbReference type="Proteomes" id="UP000585272">
    <property type="component" value="Unassembled WGS sequence"/>
</dbReference>
<comment type="caution">
    <text evidence="1">The sequence shown here is derived from an EMBL/GenBank/DDBJ whole genome shotgun (WGS) entry which is preliminary data.</text>
</comment>
<sequence length="67" mass="7145">MGNDPACTTGLCGTDVPPLVGSVLTGVGMTLPQAARALEQGRELQLTDVQRRLVEQWAERQLGDPAR</sequence>
<accession>A0A840IF97</accession>
<name>A0A840IF97_9ACTN</name>
<dbReference type="RefSeq" id="WP_183343214.1">
    <property type="nucleotide sequence ID" value="NZ_JACHNU010000004.1"/>
</dbReference>
<keyword evidence="2" id="KW-1185">Reference proteome</keyword>
<gene>
    <name evidence="1" type="ORF">BDZ31_003081</name>
</gene>